<accession>G0S1Q4</accession>
<dbReference type="Gene3D" id="3.40.30.10">
    <property type="entry name" value="Glutaredoxin"/>
    <property type="match status" value="1"/>
</dbReference>
<evidence type="ECO:0000256" key="4">
    <source>
        <dbReference type="ARBA" id="ARBA00022946"/>
    </source>
</evidence>
<gene>
    <name evidence="8" type="ORF">CTHT_0014430</name>
</gene>
<proteinExistence type="inferred from homology"/>
<feature type="compositionally biased region" description="Basic and acidic residues" evidence="7">
    <location>
        <begin position="41"/>
        <end position="54"/>
    </location>
</feature>
<evidence type="ECO:0000313" key="9">
    <source>
        <dbReference type="Proteomes" id="UP000008066"/>
    </source>
</evidence>
<keyword evidence="5" id="KW-0560">Oxidoreductase</keyword>
<dbReference type="Proteomes" id="UP000008066">
    <property type="component" value="Unassembled WGS sequence"/>
</dbReference>
<feature type="region of interest" description="Disordered" evidence="7">
    <location>
        <begin position="34"/>
        <end position="57"/>
    </location>
</feature>
<keyword evidence="6" id="KW-0496">Mitochondrion</keyword>
<dbReference type="KEGG" id="cthr:CTHT_0014430"/>
<dbReference type="EMBL" id="GL988039">
    <property type="protein sequence ID" value="EGS22964.1"/>
    <property type="molecule type" value="Genomic_DNA"/>
</dbReference>
<dbReference type="OrthoDB" id="59229at2759"/>
<dbReference type="RefSeq" id="XP_006691956.1">
    <property type="nucleotide sequence ID" value="XM_006691893.1"/>
</dbReference>
<evidence type="ECO:0008006" key="10">
    <source>
        <dbReference type="Google" id="ProtNLM"/>
    </source>
</evidence>
<dbReference type="InterPro" id="IPR036249">
    <property type="entry name" value="Thioredoxin-like_sf"/>
</dbReference>
<dbReference type="PANTHER" id="PTHR28071:SF1">
    <property type="entry name" value="REDOX PROTEIN FMP46, MITOCHONDRIAL-RELATED"/>
    <property type="match status" value="1"/>
</dbReference>
<organism evidence="9">
    <name type="scientific">Chaetomium thermophilum (strain DSM 1495 / CBS 144.50 / IMI 039719)</name>
    <name type="common">Thermochaetoides thermophila</name>
    <dbReference type="NCBI Taxonomy" id="759272"/>
    <lineage>
        <taxon>Eukaryota</taxon>
        <taxon>Fungi</taxon>
        <taxon>Dikarya</taxon>
        <taxon>Ascomycota</taxon>
        <taxon>Pezizomycotina</taxon>
        <taxon>Sordariomycetes</taxon>
        <taxon>Sordariomycetidae</taxon>
        <taxon>Sordariales</taxon>
        <taxon>Chaetomiaceae</taxon>
        <taxon>Thermochaetoides</taxon>
    </lineage>
</organism>
<dbReference type="SUPFAM" id="SSF52833">
    <property type="entry name" value="Thioredoxin-like"/>
    <property type="match status" value="1"/>
</dbReference>
<dbReference type="Pfam" id="PF07955">
    <property type="entry name" value="DUF1687"/>
    <property type="match status" value="1"/>
</dbReference>
<dbReference type="HOGENOM" id="CLU_126094_0_0_1"/>
<reference evidence="8 9" key="1">
    <citation type="journal article" date="2011" name="Cell">
        <title>Insight into structure and assembly of the nuclear pore complex by utilizing the genome of a eukaryotic thermophile.</title>
        <authorList>
            <person name="Amlacher S."/>
            <person name="Sarges P."/>
            <person name="Flemming D."/>
            <person name="van Noort V."/>
            <person name="Kunze R."/>
            <person name="Devos D.P."/>
            <person name="Arumugam M."/>
            <person name="Bork P."/>
            <person name="Hurt E."/>
        </authorList>
    </citation>
    <scope>NUCLEOTIDE SEQUENCE [LARGE SCALE GENOMIC DNA]</scope>
    <source>
        <strain evidence="9">DSM 1495 / CBS 144.50 / IMI 039719</strain>
    </source>
</reference>
<protein>
    <recommendedName>
        <fullName evidence="10">Thioredoxin-like protein</fullName>
    </recommendedName>
</protein>
<evidence type="ECO:0000256" key="3">
    <source>
        <dbReference type="ARBA" id="ARBA00009734"/>
    </source>
</evidence>
<dbReference type="eggNOG" id="ENOG502S4MH">
    <property type="taxonomic scope" value="Eukaryota"/>
</dbReference>
<evidence type="ECO:0000313" key="8">
    <source>
        <dbReference type="EMBL" id="EGS22964.1"/>
    </source>
</evidence>
<comment type="function">
    <text evidence="1">Putative mitochondrial redox protein which could be involved in the reduction of small toxic molecules.</text>
</comment>
<dbReference type="PANTHER" id="PTHR28071">
    <property type="entry name" value="REDOX PROTEIN FMP46, MITOCHONDRIAL-RELATED"/>
    <property type="match status" value="1"/>
</dbReference>
<keyword evidence="9" id="KW-1185">Reference proteome</keyword>
<evidence type="ECO:0000256" key="6">
    <source>
        <dbReference type="ARBA" id="ARBA00023128"/>
    </source>
</evidence>
<comment type="similarity">
    <text evidence="3">Belongs to the FMP46 family.</text>
</comment>
<name>G0S1Q4_CHATD</name>
<keyword evidence="4" id="KW-0809">Transit peptide</keyword>
<dbReference type="GO" id="GO:0016491">
    <property type="term" value="F:oxidoreductase activity"/>
    <property type="evidence" value="ECO:0007669"/>
    <property type="project" value="UniProtKB-KW"/>
</dbReference>
<dbReference type="GeneID" id="18255481"/>
<evidence type="ECO:0000256" key="2">
    <source>
        <dbReference type="ARBA" id="ARBA00004173"/>
    </source>
</evidence>
<dbReference type="OMA" id="IVDWNNG"/>
<comment type="subcellular location">
    <subcellularLocation>
        <location evidence="2">Mitochondrion</location>
    </subcellularLocation>
</comment>
<dbReference type="GO" id="GO:0005739">
    <property type="term" value="C:mitochondrion"/>
    <property type="evidence" value="ECO:0007669"/>
    <property type="project" value="UniProtKB-SubCell"/>
</dbReference>
<evidence type="ECO:0000256" key="1">
    <source>
        <dbReference type="ARBA" id="ARBA00002963"/>
    </source>
</evidence>
<dbReference type="InterPro" id="IPR012882">
    <property type="entry name" value="Fmp46"/>
</dbReference>
<evidence type="ECO:0000256" key="7">
    <source>
        <dbReference type="SAM" id="MobiDB-lite"/>
    </source>
</evidence>
<evidence type="ECO:0000256" key="5">
    <source>
        <dbReference type="ARBA" id="ARBA00023002"/>
    </source>
</evidence>
<dbReference type="AlphaFoldDB" id="G0S1Q4"/>
<sequence>MFRFHKPLDVITLFHKASSPTSVRLAAVLQQRSAAATEASTEDKPGRPEFKLEITENPPTPEQLQTILEYAGSKRISTIVRGATNQAEALRKFKESPDNFIRPVVVDWNNGQARAGENESEILKMLDSVRN</sequence>